<dbReference type="InterPro" id="IPR003657">
    <property type="entry name" value="WRKY_dom"/>
</dbReference>
<protein>
    <recommendedName>
        <fullName evidence="2">WRKY domain-containing protein</fullName>
    </recommendedName>
</protein>
<evidence type="ECO:0000313" key="3">
    <source>
        <dbReference type="EMBL" id="MDT0393300.1"/>
    </source>
</evidence>
<evidence type="ECO:0000259" key="2">
    <source>
        <dbReference type="PROSITE" id="PS50811"/>
    </source>
</evidence>
<dbReference type="PROSITE" id="PS50811">
    <property type="entry name" value="WRKY"/>
    <property type="match status" value="1"/>
</dbReference>
<feature type="domain" description="WRKY" evidence="2">
    <location>
        <begin position="178"/>
        <end position="245"/>
    </location>
</feature>
<dbReference type="RefSeq" id="WP_311640735.1">
    <property type="nucleotide sequence ID" value="NZ_JAVRFA010000001.1"/>
</dbReference>
<dbReference type="Proteomes" id="UP001183881">
    <property type="component" value="Unassembled WGS sequence"/>
</dbReference>
<feature type="region of interest" description="Disordered" evidence="1">
    <location>
        <begin position="54"/>
        <end position="81"/>
    </location>
</feature>
<sequence>MHDGGDTEQSETETRPSRLARLRRHRVLTSATALALAATATAVPLVMADSTDTPPCHHIPASTRALAKDPTAATRALDPGDDMSRLPAVRALIAHERPCGDGAKALGAVVEAATRAPDPGTPHTVAQARAAYAVVEVLDWAEVPDGMSPGVARMLADYVVDEARYLSSSDDATGPAVTAEQAAPDTRGWTAYGRFLAPGEAHPDFEYRDQVSGAETHTDRLIEEVARDPEAFAILYDAERAYFAHYLERLTDRGGDPDFRPEGGTSRDAYTSTATTWPDNDLQDIAERIGALMKHRAAHTRDGVIPDVVAFDKAVARRTRGSYRAASRQVTSRPPMGDIAGRPVSGPLRGEPTDGRHQLLTVLDAWAEARDVPEARASAMRRIVDNAYVRGVWLKY</sequence>
<dbReference type="EMBL" id="JAVRFA010000001">
    <property type="protein sequence ID" value="MDT0393300.1"/>
    <property type="molecule type" value="Genomic_DNA"/>
</dbReference>
<evidence type="ECO:0000313" key="4">
    <source>
        <dbReference type="Proteomes" id="UP001183881"/>
    </source>
</evidence>
<feature type="region of interest" description="Disordered" evidence="1">
    <location>
        <begin position="254"/>
        <end position="275"/>
    </location>
</feature>
<comment type="caution">
    <text evidence="3">The sequence shown here is derived from an EMBL/GenBank/DDBJ whole genome shotgun (WGS) entry which is preliminary data.</text>
</comment>
<gene>
    <name evidence="3" type="ORF">RM705_01050</name>
</gene>
<evidence type="ECO:0000256" key="1">
    <source>
        <dbReference type="SAM" id="MobiDB-lite"/>
    </source>
</evidence>
<accession>A0ABU2PRB5</accession>
<reference evidence="4" key="1">
    <citation type="submission" date="2023-07" db="EMBL/GenBank/DDBJ databases">
        <title>30 novel species of actinomycetes from the DSMZ collection.</title>
        <authorList>
            <person name="Nouioui I."/>
        </authorList>
    </citation>
    <scope>NUCLEOTIDE SEQUENCE [LARGE SCALE GENOMIC DNA]</scope>
    <source>
        <strain evidence="4">DSM 41636</strain>
    </source>
</reference>
<proteinExistence type="predicted"/>
<feature type="region of interest" description="Disordered" evidence="1">
    <location>
        <begin position="322"/>
        <end position="350"/>
    </location>
</feature>
<name>A0ABU2PRB5_9ACTN</name>
<organism evidence="3 4">
    <name type="scientific">Streptomyces edwardsiae</name>
    <dbReference type="NCBI Taxonomy" id="3075527"/>
    <lineage>
        <taxon>Bacteria</taxon>
        <taxon>Bacillati</taxon>
        <taxon>Actinomycetota</taxon>
        <taxon>Actinomycetes</taxon>
        <taxon>Kitasatosporales</taxon>
        <taxon>Streptomycetaceae</taxon>
        <taxon>Streptomyces</taxon>
    </lineage>
</organism>
<keyword evidence="4" id="KW-1185">Reference proteome</keyword>